<dbReference type="InterPro" id="IPR017871">
    <property type="entry name" value="ABC_transporter-like_CS"/>
</dbReference>
<feature type="transmembrane region" description="Helical" evidence="15">
    <location>
        <begin position="306"/>
        <end position="327"/>
    </location>
</feature>
<evidence type="ECO:0000256" key="15">
    <source>
        <dbReference type="SAM" id="Phobius"/>
    </source>
</evidence>
<dbReference type="GO" id="GO:0005886">
    <property type="term" value="C:plasma membrane"/>
    <property type="evidence" value="ECO:0007669"/>
    <property type="project" value="UniProtKB-SubCell"/>
</dbReference>
<feature type="transmembrane region" description="Helical" evidence="15">
    <location>
        <begin position="811"/>
        <end position="831"/>
    </location>
</feature>
<dbReference type="CDD" id="cd03249">
    <property type="entry name" value="ABC_MTABC3_MDL1_MDL2"/>
    <property type="match status" value="1"/>
</dbReference>
<dbReference type="FunFam" id="3.40.50.300:FF:000913">
    <property type="entry name" value="ABC multidrug transporter SitT"/>
    <property type="match status" value="1"/>
</dbReference>
<dbReference type="Gene3D" id="1.25.40.20">
    <property type="entry name" value="Ankyrin repeat-containing domain"/>
    <property type="match status" value="1"/>
</dbReference>
<dbReference type="GO" id="GO:0005524">
    <property type="term" value="F:ATP binding"/>
    <property type="evidence" value="ECO:0007669"/>
    <property type="project" value="UniProtKB-KW"/>
</dbReference>
<evidence type="ECO:0000256" key="13">
    <source>
        <dbReference type="PROSITE-ProRule" id="PRU00023"/>
    </source>
</evidence>
<feature type="domain" description="ABC transmembrane type-1" evidence="17">
    <location>
        <begin position="692"/>
        <end position="979"/>
    </location>
</feature>
<feature type="region of interest" description="Disordered" evidence="14">
    <location>
        <begin position="619"/>
        <end position="638"/>
    </location>
</feature>
<dbReference type="Proteomes" id="UP001194746">
    <property type="component" value="Unassembled WGS sequence"/>
</dbReference>
<evidence type="ECO:0000256" key="4">
    <source>
        <dbReference type="ARBA" id="ARBA00022475"/>
    </source>
</evidence>
<feature type="transmembrane region" description="Helical" evidence="15">
    <location>
        <begin position="188"/>
        <end position="208"/>
    </location>
</feature>
<gene>
    <name evidence="18" type="ORF">FE257_008643</name>
</gene>
<reference evidence="18" key="1">
    <citation type="journal article" date="2019" name="Beilstein J. Org. Chem.">
        <title>Nanangenines: drimane sesquiterpenoids as the dominant metabolite cohort of a novel Australian fungus, Aspergillus nanangensis.</title>
        <authorList>
            <person name="Lacey H.J."/>
            <person name="Gilchrist C.L.M."/>
            <person name="Crombie A."/>
            <person name="Kalaitzis J.A."/>
            <person name="Vuong D."/>
            <person name="Rutledge P.J."/>
            <person name="Turner P."/>
            <person name="Pitt J.I."/>
            <person name="Lacey E."/>
            <person name="Chooi Y.H."/>
            <person name="Piggott A.M."/>
        </authorList>
    </citation>
    <scope>NUCLEOTIDE SEQUENCE</scope>
    <source>
        <strain evidence="18">MST-FP2251</strain>
    </source>
</reference>
<feature type="transmembrane region" description="Helical" evidence="15">
    <location>
        <begin position="950"/>
        <end position="973"/>
    </location>
</feature>
<feature type="transmembrane region" description="Helical" evidence="15">
    <location>
        <begin position="36"/>
        <end position="68"/>
    </location>
</feature>
<keyword evidence="13" id="KW-0040">ANK repeat</keyword>
<keyword evidence="9 15" id="KW-1133">Transmembrane helix</keyword>
<evidence type="ECO:0000256" key="3">
    <source>
        <dbReference type="ARBA" id="ARBA00022448"/>
    </source>
</evidence>
<dbReference type="SUPFAM" id="SSF90123">
    <property type="entry name" value="ABC transporter transmembrane region"/>
    <property type="match status" value="2"/>
</dbReference>
<evidence type="ECO:0000256" key="14">
    <source>
        <dbReference type="SAM" id="MobiDB-lite"/>
    </source>
</evidence>
<dbReference type="InterPro" id="IPR036640">
    <property type="entry name" value="ABC1_TM_sf"/>
</dbReference>
<organism evidence="18 19">
    <name type="scientific">Aspergillus nanangensis</name>
    <dbReference type="NCBI Taxonomy" id="2582783"/>
    <lineage>
        <taxon>Eukaryota</taxon>
        <taxon>Fungi</taxon>
        <taxon>Dikarya</taxon>
        <taxon>Ascomycota</taxon>
        <taxon>Pezizomycotina</taxon>
        <taxon>Eurotiomycetes</taxon>
        <taxon>Eurotiomycetidae</taxon>
        <taxon>Eurotiales</taxon>
        <taxon>Aspergillaceae</taxon>
        <taxon>Aspergillus</taxon>
        <taxon>Aspergillus subgen. Circumdati</taxon>
    </lineage>
</organism>
<dbReference type="SUPFAM" id="SSF48403">
    <property type="entry name" value="Ankyrin repeat"/>
    <property type="match status" value="1"/>
</dbReference>
<feature type="transmembrane region" description="Helical" evidence="15">
    <location>
        <begin position="732"/>
        <end position="759"/>
    </location>
</feature>
<dbReference type="PROSITE" id="PS00211">
    <property type="entry name" value="ABC_TRANSPORTER_1"/>
    <property type="match status" value="2"/>
</dbReference>
<evidence type="ECO:0000313" key="18">
    <source>
        <dbReference type="EMBL" id="KAF9888536.1"/>
    </source>
</evidence>
<dbReference type="GO" id="GO:0015421">
    <property type="term" value="F:ABC-type oligopeptide transporter activity"/>
    <property type="evidence" value="ECO:0007669"/>
    <property type="project" value="TreeGrafter"/>
</dbReference>
<keyword evidence="10 15" id="KW-0472">Membrane</keyword>
<evidence type="ECO:0000256" key="5">
    <source>
        <dbReference type="ARBA" id="ARBA00022692"/>
    </source>
</evidence>
<dbReference type="PROSITE" id="PS50088">
    <property type="entry name" value="ANK_REPEAT"/>
    <property type="match status" value="1"/>
</dbReference>
<dbReference type="Pfam" id="PF12796">
    <property type="entry name" value="Ank_2"/>
    <property type="match status" value="1"/>
</dbReference>
<evidence type="ECO:0000256" key="12">
    <source>
        <dbReference type="ARBA" id="ARBA00049740"/>
    </source>
</evidence>
<keyword evidence="19" id="KW-1185">Reference proteome</keyword>
<feature type="domain" description="ABC transporter" evidence="16">
    <location>
        <begin position="1014"/>
        <end position="1265"/>
    </location>
</feature>
<feature type="transmembrane region" description="Helical" evidence="15">
    <location>
        <begin position="267"/>
        <end position="291"/>
    </location>
</feature>
<dbReference type="PROSITE" id="PS50297">
    <property type="entry name" value="ANK_REP_REGION"/>
    <property type="match status" value="1"/>
</dbReference>
<dbReference type="InterPro" id="IPR003439">
    <property type="entry name" value="ABC_transporter-like_ATP-bd"/>
</dbReference>
<evidence type="ECO:0000256" key="1">
    <source>
        <dbReference type="ARBA" id="ARBA00004651"/>
    </source>
</evidence>
<dbReference type="InterPro" id="IPR011527">
    <property type="entry name" value="ABC1_TM_dom"/>
</dbReference>
<name>A0AAD4GTE2_ASPNN</name>
<evidence type="ECO:0000256" key="8">
    <source>
        <dbReference type="ARBA" id="ARBA00022840"/>
    </source>
</evidence>
<keyword evidence="5 15" id="KW-0812">Transmembrane</keyword>
<feature type="transmembrane region" description="Helical" evidence="15">
    <location>
        <begin position="163"/>
        <end position="182"/>
    </location>
</feature>
<dbReference type="SMART" id="SM00382">
    <property type="entry name" value="AAA"/>
    <property type="match status" value="2"/>
</dbReference>
<comment type="similarity">
    <text evidence="2">Belongs to the ABC transporter superfamily. ABCB family. Multidrug resistance exporter (TC 3.A.1.201) subfamily.</text>
</comment>
<feature type="transmembrane region" description="Helical" evidence="15">
    <location>
        <begin position="689"/>
        <end position="712"/>
    </location>
</feature>
<dbReference type="CDD" id="cd18578">
    <property type="entry name" value="ABC_6TM_Pgp_ABCB1_D2_like"/>
    <property type="match status" value="1"/>
</dbReference>
<comment type="caution">
    <text evidence="18">The sequence shown here is derived from an EMBL/GenBank/DDBJ whole genome shotgun (WGS) entry which is preliminary data.</text>
</comment>
<feature type="transmembrane region" description="Helical" evidence="15">
    <location>
        <begin position="914"/>
        <end position="938"/>
    </location>
</feature>
<proteinExistence type="inferred from homology"/>
<dbReference type="FunFam" id="3.40.50.300:FF:001530">
    <property type="entry name" value="ABC multidrug transporter (Eurofung)"/>
    <property type="match status" value="1"/>
</dbReference>
<evidence type="ECO:0000256" key="9">
    <source>
        <dbReference type="ARBA" id="ARBA00022989"/>
    </source>
</evidence>
<sequence length="1359" mass="148074">MTAVSEKPDIDESPPVDTSVFNAYLRIFRYATSKEYTLQLIAMACALGSGVGMAMVNLVFGQFITLIIDYVTGTSTPAAFRSRAGTLGLGFFIIGIGRFLLTYTYSTLFTFAAYRVTRNIRHVYLKAGLSQEVAFFDGGTGGSIAMQATSNGRLIQAGVSEKLGLVVQGLAAFISAFILAFVTQWKLTLISCCIAPAMILAMGITSTIEASIETDILKVQAQAGSFAESILSTARTVHAFALRGRLVGDFTRFLQESRRLGNKKSPLFGCLFSAEYCIIYAGFGLCFWQGIGMLARGEIEQPGDVFIVLMSVIIAASSLTSIAPYLIDFTRAATSAAELFRLIDRTSAINPFDESGEKPAHLTGSVSIRNLTFSYPTRPGVTVLDNFSLEIPAGKVTALVGASGSGKSTIIGLLERWYNPVSGTVNLDGRPINQINIQWMRQQVRLVQQEPVLFAGTVYDNIANGLVGTQWEHDSYTDKLSRVQEAAKIAFAHNFIAELPNGYDTVIGERGGLLSGGQKQRVAIARSVVSQPRILLLDEATSALDPHAEEIVQQALDNVSHGRTTITIAHKLATIRNADNIVVMERGRIIEQGTHGELLGSDGAYARLVKAQDLSATIQKDDDSTSSKGSEAASSEISPELMKSVTQYSTSTKGRLEEQLSRDDFNSWKQVGFIHTVFRIIKSTPELRWTYAILVLGCLTGAASYPGQAILMSKFIEVFQFTGAKMQERGNFFALMFLVLGLGSFVIYFVIGWSSNAVAQSINHKYRRQIVNDILKQDLRFFDRPENTTGALTSRADSYPQAVFELMGFNIALILIATVSVLACCVLSLVYGWRLGVVIVFAGLPPMLASGYARIRMEAAMDHKISQRFSASASIASEAVNSIRTVSSLAIEKTVLDRYTHELDQAIASSTRPLLLIMLPFAFTQSVEYCFLALGFWYGCRLVSFGDLDMVSFFVAFLGVFFSGQQASILFGFSSSMTKATNAANYIFWLEELQPTIRETPENSDIGPDDFSSMALEMLQFSYPLRPDARILRGIDLHITKGQFVAFVGASGCGKSTMIGILERFYDPISGSLKIDDKALDKMNPRLYRNHVSLVQQEPTLYPSTIRENVAMGKVGEDASGSSGQGASTVSDADIEAACRAANVWDFITSLPNGLGTLCGSNGTQLSGGQRQRIAIARALIRKPHLLLLDEATSALDTQSERIVQQALNDAAAEGDRITVAVAHRLSTVRHADLICVFDGGKIVELGRHDQLLAKGGIYQKMCFRYGRPCTRCVQNWLGLRPLDRGSSRSANENFGILEEQDATDHKSVMKMLLDHGADVNAQGGVYGHALHAACSEGHTKIVQLLLERGAHMNAHRGY</sequence>
<feature type="domain" description="ABC transmembrane type-1" evidence="17">
    <location>
        <begin position="40"/>
        <end position="331"/>
    </location>
</feature>
<dbReference type="InterPro" id="IPR039421">
    <property type="entry name" value="Type_1_exporter"/>
</dbReference>
<dbReference type="Gene3D" id="3.40.50.300">
    <property type="entry name" value="P-loop containing nucleotide triphosphate hydrolases"/>
    <property type="match status" value="2"/>
</dbReference>
<comment type="subcellular location">
    <subcellularLocation>
        <location evidence="1">Cell membrane</location>
        <topology evidence="1">Multi-pass membrane protein</topology>
    </subcellularLocation>
</comment>
<feature type="transmembrane region" description="Helical" evidence="15">
    <location>
        <begin position="88"/>
        <end position="114"/>
    </location>
</feature>
<feature type="repeat" description="ANK" evidence="13">
    <location>
        <begin position="1330"/>
        <end position="1358"/>
    </location>
</feature>
<feature type="transmembrane region" description="Helical" evidence="15">
    <location>
        <begin position="837"/>
        <end position="855"/>
    </location>
</feature>
<dbReference type="SMART" id="SM00248">
    <property type="entry name" value="ANK"/>
    <property type="match status" value="2"/>
</dbReference>
<accession>A0AAD4GTE2</accession>
<feature type="compositionally biased region" description="Low complexity" evidence="14">
    <location>
        <begin position="626"/>
        <end position="638"/>
    </location>
</feature>
<dbReference type="InterPro" id="IPR003593">
    <property type="entry name" value="AAA+_ATPase"/>
</dbReference>
<evidence type="ECO:0000313" key="19">
    <source>
        <dbReference type="Proteomes" id="UP001194746"/>
    </source>
</evidence>
<dbReference type="FunFam" id="1.20.1560.10:FF:000057">
    <property type="entry name" value="ABC multidrug transporter SitT"/>
    <property type="match status" value="1"/>
</dbReference>
<keyword evidence="3" id="KW-0813">Transport</keyword>
<feature type="domain" description="ABC transporter" evidence="16">
    <location>
        <begin position="366"/>
        <end position="611"/>
    </location>
</feature>
<dbReference type="SUPFAM" id="SSF52540">
    <property type="entry name" value="P-loop containing nucleoside triphosphate hydrolases"/>
    <property type="match status" value="2"/>
</dbReference>
<dbReference type="PANTHER" id="PTHR43394:SF1">
    <property type="entry name" value="ATP-BINDING CASSETTE SUB-FAMILY B MEMBER 10, MITOCHONDRIAL"/>
    <property type="match status" value="1"/>
</dbReference>
<keyword evidence="8" id="KW-0067">ATP-binding</keyword>
<dbReference type="EMBL" id="VCAU01000046">
    <property type="protein sequence ID" value="KAF9888536.1"/>
    <property type="molecule type" value="Genomic_DNA"/>
</dbReference>
<dbReference type="GO" id="GO:0016887">
    <property type="term" value="F:ATP hydrolysis activity"/>
    <property type="evidence" value="ECO:0007669"/>
    <property type="project" value="InterPro"/>
</dbReference>
<dbReference type="PROSITE" id="PS50893">
    <property type="entry name" value="ABC_TRANSPORTER_2"/>
    <property type="match status" value="2"/>
</dbReference>
<keyword evidence="6" id="KW-0677">Repeat</keyword>
<dbReference type="InterPro" id="IPR036770">
    <property type="entry name" value="Ankyrin_rpt-contain_sf"/>
</dbReference>
<protein>
    <recommendedName>
        <fullName evidence="12">ABC multidrug transporter MDR2</fullName>
    </recommendedName>
</protein>
<dbReference type="PROSITE" id="PS50929">
    <property type="entry name" value="ABC_TM1F"/>
    <property type="match status" value="2"/>
</dbReference>
<dbReference type="GO" id="GO:0090374">
    <property type="term" value="P:oligopeptide export from mitochondrion"/>
    <property type="evidence" value="ECO:0007669"/>
    <property type="project" value="TreeGrafter"/>
</dbReference>
<dbReference type="InterPro" id="IPR027417">
    <property type="entry name" value="P-loop_NTPase"/>
</dbReference>
<keyword evidence="11" id="KW-0325">Glycoprotein</keyword>
<evidence type="ECO:0000256" key="10">
    <source>
        <dbReference type="ARBA" id="ARBA00023136"/>
    </source>
</evidence>
<keyword evidence="7" id="KW-0547">Nucleotide-binding</keyword>
<evidence type="ECO:0000259" key="17">
    <source>
        <dbReference type="PROSITE" id="PS50929"/>
    </source>
</evidence>
<evidence type="ECO:0000256" key="11">
    <source>
        <dbReference type="ARBA" id="ARBA00023180"/>
    </source>
</evidence>
<keyword evidence="4" id="KW-1003">Cell membrane</keyword>
<evidence type="ECO:0000259" key="16">
    <source>
        <dbReference type="PROSITE" id="PS50893"/>
    </source>
</evidence>
<dbReference type="PANTHER" id="PTHR43394">
    <property type="entry name" value="ATP-DEPENDENT PERMEASE MDL1, MITOCHONDRIAL"/>
    <property type="match status" value="1"/>
</dbReference>
<dbReference type="Pfam" id="PF00664">
    <property type="entry name" value="ABC_membrane"/>
    <property type="match status" value="2"/>
</dbReference>
<dbReference type="InterPro" id="IPR002110">
    <property type="entry name" value="Ankyrin_rpt"/>
</dbReference>
<dbReference type="CDD" id="cd18577">
    <property type="entry name" value="ABC_6TM_Pgp_ABCB1_D1_like"/>
    <property type="match status" value="1"/>
</dbReference>
<evidence type="ECO:0000256" key="7">
    <source>
        <dbReference type="ARBA" id="ARBA00022741"/>
    </source>
</evidence>
<reference evidence="18" key="2">
    <citation type="submission" date="2020-02" db="EMBL/GenBank/DDBJ databases">
        <authorList>
            <person name="Gilchrist C.L.M."/>
            <person name="Chooi Y.-H."/>
        </authorList>
    </citation>
    <scope>NUCLEOTIDE SEQUENCE</scope>
    <source>
        <strain evidence="18">MST-FP2251</strain>
    </source>
</reference>
<dbReference type="GO" id="GO:0005743">
    <property type="term" value="C:mitochondrial inner membrane"/>
    <property type="evidence" value="ECO:0007669"/>
    <property type="project" value="TreeGrafter"/>
</dbReference>
<evidence type="ECO:0000256" key="6">
    <source>
        <dbReference type="ARBA" id="ARBA00022737"/>
    </source>
</evidence>
<evidence type="ECO:0000256" key="2">
    <source>
        <dbReference type="ARBA" id="ARBA00007577"/>
    </source>
</evidence>
<dbReference type="Gene3D" id="1.20.1560.10">
    <property type="entry name" value="ABC transporter type 1, transmembrane domain"/>
    <property type="match status" value="1"/>
</dbReference>
<dbReference type="Pfam" id="PF00005">
    <property type="entry name" value="ABC_tran"/>
    <property type="match status" value="2"/>
</dbReference>